<feature type="binding site" evidence="14">
    <location>
        <position position="241"/>
    </location>
    <ligand>
        <name>Mg(2+)</name>
        <dbReference type="ChEBI" id="CHEBI:18420"/>
    </ligand>
</feature>
<feature type="domain" description="Fumarylacetoacetase N-terminal" evidence="16">
    <location>
        <begin position="24"/>
        <end position="126"/>
    </location>
</feature>
<comment type="caution">
    <text evidence="17">The sequence shown here is derived from an EMBL/GenBank/DDBJ whole genome shotgun (WGS) entry which is preliminary data.</text>
</comment>
<dbReference type="Gene3D" id="3.90.850.10">
    <property type="entry name" value="Fumarylacetoacetase-like, C-terminal domain"/>
    <property type="match status" value="1"/>
</dbReference>
<feature type="binding site" evidence="14">
    <location>
        <position position="261"/>
    </location>
    <ligand>
        <name>Mg(2+)</name>
        <dbReference type="ChEBI" id="CHEBI:18420"/>
    </ligand>
</feature>
<feature type="binding site" evidence="14">
    <location>
        <position position="241"/>
    </location>
    <ligand>
        <name>Ca(2+)</name>
        <dbReference type="ChEBI" id="CHEBI:29108"/>
    </ligand>
</feature>
<comment type="cofactor">
    <cofactor evidence="2 14">
        <name>Mg(2+)</name>
        <dbReference type="ChEBI" id="CHEBI:18420"/>
    </cofactor>
</comment>
<feature type="domain" description="Fumarylacetoacetase-like C-terminal" evidence="15">
    <location>
        <begin position="133"/>
        <end position="400"/>
    </location>
</feature>
<evidence type="ECO:0000256" key="12">
    <source>
        <dbReference type="PIRSR" id="PIRSR605959-1"/>
    </source>
</evidence>
<evidence type="ECO:0000256" key="5">
    <source>
        <dbReference type="ARBA" id="ARBA00012094"/>
    </source>
</evidence>
<dbReference type="Proteomes" id="UP000484164">
    <property type="component" value="Unassembled WGS sequence"/>
</dbReference>
<organism evidence="17 18">
    <name type="scientific">Phaeocystidibacter marisrubri</name>
    <dbReference type="NCBI Taxonomy" id="1577780"/>
    <lineage>
        <taxon>Bacteria</taxon>
        <taxon>Pseudomonadati</taxon>
        <taxon>Bacteroidota</taxon>
        <taxon>Flavobacteriia</taxon>
        <taxon>Flavobacteriales</taxon>
        <taxon>Phaeocystidibacteraceae</taxon>
        <taxon>Phaeocystidibacter</taxon>
    </lineage>
</organism>
<dbReference type="InterPro" id="IPR036663">
    <property type="entry name" value="Fumarylacetoacetase_C_sf"/>
</dbReference>
<dbReference type="UniPathway" id="UPA00139">
    <property type="reaction ID" value="UER00341"/>
</dbReference>
<feature type="binding site" evidence="13">
    <location>
        <position position="357"/>
    </location>
    <ligand>
        <name>substrate</name>
    </ligand>
</feature>
<keyword evidence="8 14" id="KW-0106">Calcium</keyword>
<evidence type="ECO:0000256" key="13">
    <source>
        <dbReference type="PIRSR" id="PIRSR605959-2"/>
    </source>
</evidence>
<keyword evidence="11" id="KW-0585">Phenylalanine catabolism</keyword>
<dbReference type="SUPFAM" id="SSF56529">
    <property type="entry name" value="FAH"/>
    <property type="match status" value="1"/>
</dbReference>
<evidence type="ECO:0000256" key="11">
    <source>
        <dbReference type="ARBA" id="ARBA00023232"/>
    </source>
</evidence>
<evidence type="ECO:0000256" key="10">
    <source>
        <dbReference type="ARBA" id="ARBA00022878"/>
    </source>
</evidence>
<evidence type="ECO:0000256" key="7">
    <source>
        <dbReference type="ARBA" id="ARBA00022801"/>
    </source>
</evidence>
<keyword evidence="7 17" id="KW-0378">Hydrolase</keyword>
<dbReference type="NCBIfam" id="TIGR01266">
    <property type="entry name" value="fum_ac_acetase"/>
    <property type="match status" value="1"/>
</dbReference>
<dbReference type="EMBL" id="WBVQ01000001">
    <property type="protein sequence ID" value="KAB2817562.1"/>
    <property type="molecule type" value="Genomic_DNA"/>
</dbReference>
<evidence type="ECO:0000256" key="3">
    <source>
        <dbReference type="ARBA" id="ARBA00004782"/>
    </source>
</evidence>
<dbReference type="InterPro" id="IPR011234">
    <property type="entry name" value="Fumarylacetoacetase-like_C"/>
</dbReference>
<evidence type="ECO:0000256" key="2">
    <source>
        <dbReference type="ARBA" id="ARBA00001946"/>
    </source>
</evidence>
<dbReference type="GO" id="GO:0046872">
    <property type="term" value="F:metal ion binding"/>
    <property type="evidence" value="ECO:0007669"/>
    <property type="project" value="UniProtKB-KW"/>
</dbReference>
<accession>A0A6L3ZHU2</accession>
<protein>
    <recommendedName>
        <fullName evidence="5">fumarylacetoacetase</fullName>
        <ecNumber evidence="5">3.7.1.2</ecNumber>
    </recommendedName>
</protein>
<feature type="binding site" evidence="14">
    <location>
        <position position="209"/>
    </location>
    <ligand>
        <name>Ca(2+)</name>
        <dbReference type="ChEBI" id="CHEBI:29108"/>
    </ligand>
</feature>
<feature type="binding site" evidence="13">
    <location>
        <position position="252"/>
    </location>
    <ligand>
        <name>substrate</name>
    </ligand>
</feature>
<evidence type="ECO:0000256" key="9">
    <source>
        <dbReference type="ARBA" id="ARBA00022842"/>
    </source>
</evidence>
<reference evidence="17 18" key="1">
    <citation type="submission" date="2019-10" db="EMBL/GenBank/DDBJ databases">
        <title>Genome sequence of Phaeocystidibacter marisrubri JCM30614 (type strain).</title>
        <authorList>
            <person name="Bowman J.P."/>
        </authorList>
    </citation>
    <scope>NUCLEOTIDE SEQUENCE [LARGE SCALE GENOMIC DNA]</scope>
    <source>
        <strain evidence="17 18">JCM 30614</strain>
    </source>
</reference>
<evidence type="ECO:0000313" key="17">
    <source>
        <dbReference type="EMBL" id="KAB2817562.1"/>
    </source>
</evidence>
<name>A0A6L3ZHU2_9FLAO</name>
<dbReference type="FunFam" id="3.90.850.10:FF:000004">
    <property type="entry name" value="Fumarylacetoacetase"/>
    <property type="match status" value="1"/>
</dbReference>
<dbReference type="Pfam" id="PF01557">
    <property type="entry name" value="FAA_hydrolase"/>
    <property type="match status" value="1"/>
</dbReference>
<evidence type="ECO:0000256" key="6">
    <source>
        <dbReference type="ARBA" id="ARBA00022723"/>
    </source>
</evidence>
<dbReference type="EC" id="3.7.1.2" evidence="5"/>
<evidence type="ECO:0000256" key="14">
    <source>
        <dbReference type="PIRSR" id="PIRSR605959-3"/>
    </source>
</evidence>
<keyword evidence="10" id="KW-0828">Tyrosine catabolism</keyword>
<dbReference type="InterPro" id="IPR036462">
    <property type="entry name" value="Fumarylacetoacetase_N_sf"/>
</dbReference>
<feature type="active site" description="Proton acceptor" evidence="12">
    <location>
        <position position="141"/>
    </location>
</feature>
<keyword evidence="9 14" id="KW-0460">Magnesium</keyword>
<dbReference type="RefSeq" id="WP_151692195.1">
    <property type="nucleotide sequence ID" value="NZ_BMGX01000002.1"/>
</dbReference>
<dbReference type="GO" id="GO:0006559">
    <property type="term" value="P:L-phenylalanine catabolic process"/>
    <property type="evidence" value="ECO:0007669"/>
    <property type="project" value="UniProtKB-UniPathway"/>
</dbReference>
<dbReference type="Gene3D" id="2.30.30.230">
    <property type="entry name" value="Fumarylacetoacetase, N-terminal domain"/>
    <property type="match status" value="1"/>
</dbReference>
<evidence type="ECO:0000256" key="1">
    <source>
        <dbReference type="ARBA" id="ARBA00001913"/>
    </source>
</evidence>
<evidence type="ECO:0000259" key="16">
    <source>
        <dbReference type="Pfam" id="PF09298"/>
    </source>
</evidence>
<dbReference type="OrthoDB" id="3766879at2"/>
<keyword evidence="6 14" id="KW-0479">Metal-binding</keyword>
<sequence>MIKANDPNRRSWIKVDEGSDFPIQNIPFGVFIPEDDIITTGTRIGDTAIDLSAMQQLGYFKDIEISDDVFLQDTLNDFIALGRGINRQVRDRIAKIFDENNAELRDNEEHKARILFPADKVQMLMPIFSQDYTDFYSSREHATNVGTMFRDPDNALLPNWLHLPVGYHGRSSTIVISGEPIHRPMGQRKPKDADKPVFGPSVRVDFELEMAFITGEGKAMGQRISTEEAEEYIFGMVLFNDWSARDLQTWEYVPLGPFLAKNFGSSISPWVVTMDALEPYRCEGPKQEVEVLDYLKTEKDGAFDINISVAIQPEDQEETVVSNSNFKYMYWSMAQQLAHHTVNGCKINPGDLMGSGTISGPTPDSYGSMLELAWNATKPIPMNGGGERTFIEDNDTVIMRGYCNNGTTRIGFGEVSCKILPAIE</sequence>
<evidence type="ECO:0000313" key="18">
    <source>
        <dbReference type="Proteomes" id="UP000484164"/>
    </source>
</evidence>
<feature type="binding site" evidence="13">
    <location>
        <position position="248"/>
    </location>
    <ligand>
        <name>substrate</name>
    </ligand>
</feature>
<keyword evidence="18" id="KW-1185">Reference proteome</keyword>
<dbReference type="InterPro" id="IPR015377">
    <property type="entry name" value="Fumarylacetoacetase_N"/>
</dbReference>
<evidence type="ECO:0000259" key="15">
    <source>
        <dbReference type="Pfam" id="PF01557"/>
    </source>
</evidence>
<dbReference type="PANTHER" id="PTHR43069">
    <property type="entry name" value="FUMARYLACETOACETASE"/>
    <property type="match status" value="1"/>
</dbReference>
<evidence type="ECO:0000256" key="8">
    <source>
        <dbReference type="ARBA" id="ARBA00022837"/>
    </source>
</evidence>
<feature type="binding site" evidence="14">
    <location>
        <position position="207"/>
    </location>
    <ligand>
        <name>Ca(2+)</name>
        <dbReference type="ChEBI" id="CHEBI:29108"/>
    </ligand>
</feature>
<comment type="pathway">
    <text evidence="3">Amino-acid degradation; L-phenylalanine degradation; acetoacetate and fumarate from L-phenylalanine: step 6/6.</text>
</comment>
<dbReference type="SUPFAM" id="SSF63433">
    <property type="entry name" value="Fumarylacetoacetate hydrolase, FAH, N-terminal domain"/>
    <property type="match status" value="1"/>
</dbReference>
<dbReference type="Pfam" id="PF09298">
    <property type="entry name" value="FAA_hydrolase_N"/>
    <property type="match status" value="1"/>
</dbReference>
<dbReference type="InterPro" id="IPR005959">
    <property type="entry name" value="Fumarylacetoacetase"/>
</dbReference>
<comment type="similarity">
    <text evidence="4">Belongs to the FAH family.</text>
</comment>
<feature type="binding site" evidence="14">
    <location>
        <position position="134"/>
    </location>
    <ligand>
        <name>Ca(2+)</name>
        <dbReference type="ChEBI" id="CHEBI:29108"/>
    </ligand>
</feature>
<feature type="binding site" evidence="13">
    <location>
        <position position="136"/>
    </location>
    <ligand>
        <name>substrate</name>
    </ligand>
</feature>
<dbReference type="GO" id="GO:1902000">
    <property type="term" value="P:homogentisate catabolic process"/>
    <property type="evidence" value="ECO:0007669"/>
    <property type="project" value="TreeGrafter"/>
</dbReference>
<dbReference type="GO" id="GO:0004334">
    <property type="term" value="F:fumarylacetoacetase activity"/>
    <property type="evidence" value="ECO:0007669"/>
    <property type="project" value="UniProtKB-EC"/>
</dbReference>
<comment type="cofactor">
    <cofactor evidence="1 14">
        <name>Ca(2+)</name>
        <dbReference type="ChEBI" id="CHEBI:29108"/>
    </cofactor>
</comment>
<evidence type="ECO:0000256" key="4">
    <source>
        <dbReference type="ARBA" id="ARBA00010211"/>
    </source>
</evidence>
<dbReference type="AlphaFoldDB" id="A0A6L3ZHU2"/>
<feature type="binding site" evidence="14">
    <location>
        <position position="265"/>
    </location>
    <ligand>
        <name>Mg(2+)</name>
        <dbReference type="ChEBI" id="CHEBI:18420"/>
    </ligand>
</feature>
<proteinExistence type="inferred from homology"/>
<feature type="binding site" evidence="13">
    <location>
        <position position="150"/>
    </location>
    <ligand>
        <name>substrate</name>
    </ligand>
</feature>
<dbReference type="GO" id="GO:0006572">
    <property type="term" value="P:L-tyrosine catabolic process"/>
    <property type="evidence" value="ECO:0007669"/>
    <property type="project" value="UniProtKB-KW"/>
</dbReference>
<dbReference type="PANTHER" id="PTHR43069:SF2">
    <property type="entry name" value="FUMARYLACETOACETASE"/>
    <property type="match status" value="1"/>
</dbReference>
<gene>
    <name evidence="17" type="primary">fahA</name>
    <name evidence="17" type="ORF">F8C82_03950</name>
</gene>